<gene>
    <name evidence="6" type="ORF">GOP47_0004552</name>
</gene>
<protein>
    <recommendedName>
        <fullName evidence="5">Nucleoporin Nup159/Nup146 N-terminal domain-containing protein</fullName>
    </recommendedName>
</protein>
<dbReference type="OrthoDB" id="1938013at2759"/>
<sequence length="1630" mass="174888">MEIVEGEERGGHGVIFKRVGSELPVVQGGFKTTTTIPSQALAISNKFGLTFFLHSEGFCLAKTQNLVEASQAMVDSDEGYNAKDNALANIHLPCTQCLALSEDELVIAACTEDKINFYSVPALAEKGRNGTALLKSLGEECGIKVLAWNPGQRGVILKLSKEGKLSLGLFTEEHLKVVAEDVEAVDWSPDGEYFCYTTKDKNLHIFHSQSSSRSTYGLPQEMFTEAKDGGLEAYVDTLKWERLDSILVSCVAKDSGGEEDNSWIFVLASNAGPIVKDLHSAKIVSFEGFFTTIDSSILPSETGPYTLSCYIQPWELLIVTSRRCVDDHISLLGWFTELEQSEVYRFELVDERFTPRIELRANGDDNCAVGLAIDKTTRSIEIPVPNGDSGEKLKPGPILFCMTMEGNLSLFSIARMDNKGKNAEVLNAISELPEASKVLLYYNLDLKISDETAVVEGHEHESESSVMMAENKNLNLDVRGGKASGNDSWPDKSMFAVPRVENTSSQQLIKHPTTVMEVPDAKKQVSGETAVVEVPEHKSKSSVTVAEKVKSGLEGHGGKASPNNNWPDKSVFAVPRVENTNSQQLKRHLPFEMEAADTKKQDSLKELRREEVQAGHREFRGQRETQGPVDVSNRPVSSALTKTSNATALSEMESEFFRELNKVKDMATEIESLMNFIGGQQRLNKGQLEPSFTKTSVEEIQYKTRTMSKQCESLQVQLIEQRLNMVELRDECLQLDAWRVYVQSILEQVFDVRYKELWNKQTLHPELAGMRKRILQADQSLKQQISELEEHLHNLELYQWQKKKPPRMAPALSESKNFGCMQSLYDTVNTQMVVAQQLASLLALQSEILKLPPVAKEEIESSMNTSMLKLQSLMLQENPAARIRARLSSAGPSDFSPVRTTIKSSLQTPSKQAPPAGARAGLQDSTRRRRDSVDKLWVDVGAAKTTVKRAAPAKRFNGLSSPSTKDVVQGRGTQLQNEPLCRDSSPAMANLSTFQRAPQEERLKQARISVQPEAEALRAKEYTKPGNIDTGTVQSMKHKMPQSAALATNVVSTLQPLTTILTTAKNQVSPGVESMPQTSREQESQNVFLSNQVTYMGPSSIELTTQNTIELKVSPIETPSSIDFGRRDIFETAAVTSANHEKRSFSSRKSPVTSLYESQKKGASINLQNNSAVKQQQGPSGSLFMSPGAGINQSASQLVGSNPMKSANLHTEVGTGSVLTSSSPSSGNIVSSLSSLEQSSRPLFSLQIESHPNATSQGQSSSLFAPTSLAQPSSREPTREPWGSSSSESPSSSSLSTKPSNFMAAFSSVQETSSASTLPLPSAGVCSQTSPSFAGPSVLSVKPLNAFNNDIMPAEQPYFPSTASVSSSFLPVQGPPTVSDEEEMEEEANTISDFESNSFAGFGLESSSSATSQNPSPFGLGSSLSPAASKPSNPFGASSVWNQSSPSSLSPPAGQLFKPAAFSLPTPQLAASSATSTLFGNNPTPGAGSNFHGGHGGFGISAQPSAGFSNPNQPSAGGQQALGNALGSFGQTRQIGGPFNISSSPGGFALATGGGFAGVASGGGFAGVGAGGAFASAATGTGFGTFSAAGIGGSTSSNVNPGGFGAYSGGAFSAFSGGNTNSSIFTQMRK</sequence>
<feature type="region of interest" description="Disordered" evidence="4">
    <location>
        <begin position="1168"/>
        <end position="1189"/>
    </location>
</feature>
<feature type="compositionally biased region" description="Low complexity" evidence="4">
    <location>
        <begin position="1406"/>
        <end position="1426"/>
    </location>
</feature>
<feature type="compositionally biased region" description="Polar residues" evidence="4">
    <location>
        <begin position="1251"/>
        <end position="1275"/>
    </location>
</feature>
<feature type="region of interest" description="Disordered" evidence="4">
    <location>
        <begin position="1403"/>
        <end position="1453"/>
    </location>
</feature>
<feature type="compositionally biased region" description="Polar residues" evidence="4">
    <location>
        <begin position="1503"/>
        <end position="1515"/>
    </location>
</feature>
<dbReference type="GO" id="GO:0006405">
    <property type="term" value="P:RNA export from nucleus"/>
    <property type="evidence" value="ECO:0007669"/>
    <property type="project" value="InterPro"/>
</dbReference>
<dbReference type="EMBL" id="JABFUD020000004">
    <property type="protein sequence ID" value="KAI5081369.1"/>
    <property type="molecule type" value="Genomic_DNA"/>
</dbReference>
<feature type="compositionally biased region" description="Low complexity" evidence="4">
    <location>
        <begin position="1284"/>
        <end position="1299"/>
    </location>
</feature>
<dbReference type="InterPro" id="IPR044694">
    <property type="entry name" value="NUP214"/>
</dbReference>
<dbReference type="Gene3D" id="2.130.10.10">
    <property type="entry name" value="YVTN repeat-like/Quinoprotein amine dehydrogenase"/>
    <property type="match status" value="1"/>
</dbReference>
<feature type="compositionally biased region" description="Acidic residues" evidence="4">
    <location>
        <begin position="1379"/>
        <end position="1388"/>
    </location>
</feature>
<evidence type="ECO:0000313" key="6">
    <source>
        <dbReference type="EMBL" id="KAI5081369.1"/>
    </source>
</evidence>
<evidence type="ECO:0000256" key="4">
    <source>
        <dbReference type="SAM" id="MobiDB-lite"/>
    </source>
</evidence>
<feature type="region of interest" description="Disordered" evidence="4">
    <location>
        <begin position="1215"/>
        <end position="1234"/>
    </location>
</feature>
<dbReference type="InterPro" id="IPR039462">
    <property type="entry name" value="Nup159/Nup146_N"/>
</dbReference>
<feature type="region of interest" description="Disordered" evidence="4">
    <location>
        <begin position="1474"/>
        <end position="1524"/>
    </location>
</feature>
<evidence type="ECO:0000256" key="3">
    <source>
        <dbReference type="ARBA" id="ARBA00023242"/>
    </source>
</evidence>
<comment type="caution">
    <text evidence="6">The sequence shown here is derived from an EMBL/GenBank/DDBJ whole genome shotgun (WGS) entry which is preliminary data.</text>
</comment>
<feature type="domain" description="Nucleoporin Nup159/Nup146 N-terminal" evidence="5">
    <location>
        <begin position="38"/>
        <end position="240"/>
    </location>
</feature>
<feature type="region of interest" description="Disordered" evidence="4">
    <location>
        <begin position="1251"/>
        <end position="1299"/>
    </location>
</feature>
<dbReference type="PANTHER" id="PTHR34418">
    <property type="entry name" value="NUCLEAR PORE COMPLEX PROTEIN NUP214 ISOFORM X1"/>
    <property type="match status" value="1"/>
</dbReference>
<accession>A0A9D4ZMX9</accession>
<name>A0A9D4ZMX9_ADICA</name>
<dbReference type="InterPro" id="IPR015943">
    <property type="entry name" value="WD40/YVTN_repeat-like_dom_sf"/>
</dbReference>
<dbReference type="Pfam" id="PF16755">
    <property type="entry name" value="Beta-prop_NUP159_NUP214"/>
    <property type="match status" value="1"/>
</dbReference>
<dbReference type="Proteomes" id="UP000886520">
    <property type="component" value="Chromosome 4"/>
</dbReference>
<evidence type="ECO:0000256" key="2">
    <source>
        <dbReference type="ARBA" id="ARBA00022448"/>
    </source>
</evidence>
<feature type="compositionally biased region" description="Polar residues" evidence="4">
    <location>
        <begin position="1168"/>
        <end position="1180"/>
    </location>
</feature>
<keyword evidence="2" id="KW-0813">Transport</keyword>
<feature type="region of interest" description="Disordered" evidence="4">
    <location>
        <begin position="616"/>
        <end position="636"/>
    </location>
</feature>
<proteinExistence type="predicted"/>
<dbReference type="GO" id="GO:0005634">
    <property type="term" value="C:nucleus"/>
    <property type="evidence" value="ECO:0007669"/>
    <property type="project" value="UniProtKB-SubCell"/>
</dbReference>
<feature type="compositionally biased region" description="Polar residues" evidence="4">
    <location>
        <begin position="1474"/>
        <end position="1484"/>
    </location>
</feature>
<dbReference type="SUPFAM" id="SSF117289">
    <property type="entry name" value="Nucleoporin domain"/>
    <property type="match status" value="1"/>
</dbReference>
<feature type="region of interest" description="Disordered" evidence="4">
    <location>
        <begin position="1363"/>
        <end position="1390"/>
    </location>
</feature>
<evidence type="ECO:0000256" key="1">
    <source>
        <dbReference type="ARBA" id="ARBA00004123"/>
    </source>
</evidence>
<keyword evidence="7" id="KW-1185">Reference proteome</keyword>
<organism evidence="6 7">
    <name type="scientific">Adiantum capillus-veneris</name>
    <name type="common">Maidenhair fern</name>
    <dbReference type="NCBI Taxonomy" id="13818"/>
    <lineage>
        <taxon>Eukaryota</taxon>
        <taxon>Viridiplantae</taxon>
        <taxon>Streptophyta</taxon>
        <taxon>Embryophyta</taxon>
        <taxon>Tracheophyta</taxon>
        <taxon>Polypodiopsida</taxon>
        <taxon>Polypodiidae</taxon>
        <taxon>Polypodiales</taxon>
        <taxon>Pteridineae</taxon>
        <taxon>Pteridaceae</taxon>
        <taxon>Vittarioideae</taxon>
        <taxon>Adiantum</taxon>
    </lineage>
</organism>
<reference evidence="6" key="1">
    <citation type="submission" date="2021-01" db="EMBL/GenBank/DDBJ databases">
        <title>Adiantum capillus-veneris genome.</title>
        <authorList>
            <person name="Fang Y."/>
            <person name="Liao Q."/>
        </authorList>
    </citation>
    <scope>NUCLEOTIDE SEQUENCE</scope>
    <source>
        <strain evidence="6">H3</strain>
        <tissue evidence="6">Leaf</tissue>
    </source>
</reference>
<evidence type="ECO:0000313" key="7">
    <source>
        <dbReference type="Proteomes" id="UP000886520"/>
    </source>
</evidence>
<comment type="subcellular location">
    <subcellularLocation>
        <location evidence="1">Nucleus</location>
    </subcellularLocation>
</comment>
<feature type="compositionally biased region" description="Polar residues" evidence="4">
    <location>
        <begin position="1430"/>
        <end position="1450"/>
    </location>
</feature>
<keyword evidence="3" id="KW-0539">Nucleus</keyword>
<feature type="region of interest" description="Disordered" evidence="4">
    <location>
        <begin position="904"/>
        <end position="932"/>
    </location>
</feature>
<evidence type="ECO:0000259" key="5">
    <source>
        <dbReference type="Pfam" id="PF16755"/>
    </source>
</evidence>
<dbReference type="PANTHER" id="PTHR34418:SF3">
    <property type="entry name" value="NUCLEAR PORE COMPLEX PROTEIN NUP214"/>
    <property type="match status" value="1"/>
</dbReference>
<dbReference type="GO" id="GO:0017056">
    <property type="term" value="F:structural constituent of nuclear pore"/>
    <property type="evidence" value="ECO:0007669"/>
    <property type="project" value="InterPro"/>
</dbReference>